<dbReference type="Proteomes" id="UP001596976">
    <property type="component" value="Unassembled WGS sequence"/>
</dbReference>
<name>A0ABW3GZW4_9BACL</name>
<evidence type="ECO:0000256" key="1">
    <source>
        <dbReference type="SAM" id="Phobius"/>
    </source>
</evidence>
<reference evidence="4" key="1">
    <citation type="journal article" date="2019" name="Int. J. Syst. Evol. Microbiol.">
        <title>The Global Catalogue of Microorganisms (GCM) 10K type strain sequencing project: providing services to taxonomists for standard genome sequencing and annotation.</title>
        <authorList>
            <consortium name="The Broad Institute Genomics Platform"/>
            <consortium name="The Broad Institute Genome Sequencing Center for Infectious Disease"/>
            <person name="Wu L."/>
            <person name="Ma J."/>
        </authorList>
    </citation>
    <scope>NUCLEOTIDE SEQUENCE [LARGE SCALE GENOMIC DNA]</scope>
    <source>
        <strain evidence="4">CCUG 63563</strain>
    </source>
</reference>
<keyword evidence="4" id="KW-1185">Reference proteome</keyword>
<keyword evidence="1" id="KW-1133">Transmembrane helix</keyword>
<organism evidence="3 4">
    <name type="scientific">Savagea faecisuis</name>
    <dbReference type="NCBI Taxonomy" id="1274803"/>
    <lineage>
        <taxon>Bacteria</taxon>
        <taxon>Bacillati</taxon>
        <taxon>Bacillota</taxon>
        <taxon>Bacilli</taxon>
        <taxon>Bacillales</taxon>
        <taxon>Caryophanaceae</taxon>
        <taxon>Savagea</taxon>
    </lineage>
</organism>
<keyword evidence="1" id="KW-0472">Membrane</keyword>
<feature type="transmembrane region" description="Helical" evidence="1">
    <location>
        <begin position="41"/>
        <end position="61"/>
    </location>
</feature>
<feature type="chain" id="PRO_5046793440" evidence="2">
    <location>
        <begin position="26"/>
        <end position="63"/>
    </location>
</feature>
<comment type="caution">
    <text evidence="3">The sequence shown here is derived from an EMBL/GenBank/DDBJ whole genome shotgun (WGS) entry which is preliminary data.</text>
</comment>
<evidence type="ECO:0000313" key="4">
    <source>
        <dbReference type="Proteomes" id="UP001596976"/>
    </source>
</evidence>
<protein>
    <submittedName>
        <fullName evidence="3">Uncharacterized protein</fullName>
    </submittedName>
</protein>
<evidence type="ECO:0000313" key="3">
    <source>
        <dbReference type="EMBL" id="MFD0942592.1"/>
    </source>
</evidence>
<proteinExistence type="predicted"/>
<dbReference type="EMBL" id="JBHTJF010000009">
    <property type="protein sequence ID" value="MFD0942592.1"/>
    <property type="molecule type" value="Genomic_DNA"/>
</dbReference>
<dbReference type="RefSeq" id="WP_381009205.1">
    <property type="nucleotide sequence ID" value="NZ_JBHTJF010000009.1"/>
</dbReference>
<accession>A0ABW3GZW4</accession>
<feature type="signal peptide" evidence="2">
    <location>
        <begin position="1"/>
        <end position="25"/>
    </location>
</feature>
<sequence length="63" mass="6725">MKFKSMIPALILLLAVVCMPSLASASEPVIDTTTENTVTLTATAIGLIGSLIILPTLMFLYRD</sequence>
<gene>
    <name evidence="3" type="ORF">ACFQ0V_02255</name>
</gene>
<evidence type="ECO:0000256" key="2">
    <source>
        <dbReference type="SAM" id="SignalP"/>
    </source>
</evidence>
<keyword evidence="1" id="KW-0812">Transmembrane</keyword>
<keyword evidence="2" id="KW-0732">Signal</keyword>